<accession>A0A839EHH5</accession>
<evidence type="ECO:0000256" key="1">
    <source>
        <dbReference type="SAM" id="MobiDB-lite"/>
    </source>
</evidence>
<protein>
    <recommendedName>
        <fullName evidence="4">DUF927 domain-containing protein</fullName>
    </recommendedName>
</protein>
<gene>
    <name evidence="2" type="ORF">FHX53_002355</name>
</gene>
<name>A0A839EHH5_9MICO</name>
<feature type="compositionally biased region" description="Polar residues" evidence="1">
    <location>
        <begin position="130"/>
        <end position="139"/>
    </location>
</feature>
<evidence type="ECO:0000313" key="2">
    <source>
        <dbReference type="EMBL" id="MBA8848745.1"/>
    </source>
</evidence>
<feature type="region of interest" description="Disordered" evidence="1">
    <location>
        <begin position="117"/>
        <end position="141"/>
    </location>
</feature>
<dbReference type="Proteomes" id="UP000585905">
    <property type="component" value="Unassembled WGS sequence"/>
</dbReference>
<keyword evidence="3" id="KW-1185">Reference proteome</keyword>
<sequence>MTSSFDSTNPEPPASSYDFTANPGPHLDPAPGLPEWTSGDYVGLVEGRAAAKLASSAVAPLVAAARGYARITAESAEEFASKRGLPDRRSREGRNFRQLFADGGDALVLPWFPIEQMSSTEQGPTPPRATCTQVRPSNPRTDDAGSLVKYEFVTGSASVIDVHPAIARSWMRSASKVMVTQGLLKADSALSALLRAHYDDASLAVRPEERADRGAALHRLRELLDNMPVVDRVVILAMGGPGGSRSNPDWDAIDLTGKDVLLALDGDLETRHDAWSRANELYHFLHSGKRAYPSVVRLAAHPRVLQELADGSRVGFDDFFARWGVWSDLGQMTEIDLPAAPKRVEPIEIGDWRVAPGGTETQEFVAVRTADGRFEKGRGEWVTRIPFGARITGLETHRAPTAEEKGGQPFGAGTAGITYPSRVRVEVAWEDESGDTRQCIVNGPASILDQTPAFWAREGAEIPDDVRLRRGWPPERGRQWLQAMKDNRPAELSRSTVWSTMGWVPAPNSKSQAFIAGRDVIAANPEVTAQTRTGAVDNVLSNAERFGLHDVYTGPGLTDPTGQYDLANDLRTLLESYVTDTPWRDLRIAVTMMAIALRPAVPLATSAVAYFVGAPQKGKSWSARQIMSFWQGRPGTWRSTLPGSANDTFPTSEAAIGRTPIWVLDDLAPSSDRQHANRQEAMVGDLIRATHNRAGKRRMTSNMREREVPTPMALLIVTAENEPSVQSVRERSVAVEFQGLRLEQMQRADALANKSTTASRVTAAMIRMFITDGEQKGWAAVTDDLRTYEELATDSARDVLRSNGIATQDTSRPAQAAADLSVGLYALSKLLRQAGLTSEARDLDWDGGRWMRLLTEQVSLGHLNKADAAPGRVLLRCVRNLLLSGVAHIGNLSIPGQPPLGDNSDIALGWSADSNGQWHPRGTTIGHMIVNAEEPDLIWITPDDAFELAQKHYPRLIPHGTKSESSWRNVWELKLTHPRHPTAALGRSRKQYRLPNSDARGYGVPISLATLLNFEAEEPGGPGSTA</sequence>
<evidence type="ECO:0000313" key="3">
    <source>
        <dbReference type="Proteomes" id="UP000585905"/>
    </source>
</evidence>
<proteinExistence type="predicted"/>
<dbReference type="EMBL" id="JACGWX010000006">
    <property type="protein sequence ID" value="MBA8848745.1"/>
    <property type="molecule type" value="Genomic_DNA"/>
</dbReference>
<comment type="caution">
    <text evidence="2">The sequence shown here is derived from an EMBL/GenBank/DDBJ whole genome shotgun (WGS) entry which is preliminary data.</text>
</comment>
<evidence type="ECO:0008006" key="4">
    <source>
        <dbReference type="Google" id="ProtNLM"/>
    </source>
</evidence>
<feature type="region of interest" description="Disordered" evidence="1">
    <location>
        <begin position="1"/>
        <end position="34"/>
    </location>
</feature>
<dbReference type="AlphaFoldDB" id="A0A839EHH5"/>
<organism evidence="2 3">
    <name type="scientific">Microcella alkalica</name>
    <dbReference type="NCBI Taxonomy" id="355930"/>
    <lineage>
        <taxon>Bacteria</taxon>
        <taxon>Bacillati</taxon>
        <taxon>Actinomycetota</taxon>
        <taxon>Actinomycetes</taxon>
        <taxon>Micrococcales</taxon>
        <taxon>Microbacteriaceae</taxon>
        <taxon>Microcella</taxon>
    </lineage>
</organism>
<dbReference type="RefSeq" id="WP_182491506.1">
    <property type="nucleotide sequence ID" value="NZ_BAAAOV010000011.1"/>
</dbReference>
<reference evidence="2 3" key="1">
    <citation type="submission" date="2020-07" db="EMBL/GenBank/DDBJ databases">
        <title>Sequencing the genomes of 1000 actinobacteria strains.</title>
        <authorList>
            <person name="Klenk H.-P."/>
        </authorList>
    </citation>
    <scope>NUCLEOTIDE SEQUENCE [LARGE SCALE GENOMIC DNA]</scope>
    <source>
        <strain evidence="2 3">DSM 19663</strain>
    </source>
</reference>